<evidence type="ECO:0008006" key="3">
    <source>
        <dbReference type="Google" id="ProtNLM"/>
    </source>
</evidence>
<dbReference type="RefSeq" id="WP_061084639.1">
    <property type="nucleotide sequence ID" value="NZ_CP022058.2"/>
</dbReference>
<dbReference type="InterPro" id="IPR025562">
    <property type="entry name" value="Tae4"/>
</dbReference>
<protein>
    <recommendedName>
        <fullName evidence="3">Type VI secretion system (T6SS), amidase effector protein 4</fullName>
    </recommendedName>
</protein>
<proteinExistence type="predicted"/>
<accession>A0AAD1DXK5</accession>
<organism evidence="1 2">
    <name type="scientific">Chryseobacterium indologenes</name>
    <name type="common">Flavobacterium indologenes</name>
    <dbReference type="NCBI Taxonomy" id="253"/>
    <lineage>
        <taxon>Bacteria</taxon>
        <taxon>Pseudomonadati</taxon>
        <taxon>Bacteroidota</taxon>
        <taxon>Flavobacteriia</taxon>
        <taxon>Flavobacteriales</taxon>
        <taxon>Weeksellaceae</taxon>
        <taxon>Chryseobacterium group</taxon>
        <taxon>Chryseobacterium</taxon>
    </lineage>
</organism>
<evidence type="ECO:0000313" key="1">
    <source>
        <dbReference type="EMBL" id="AZB19482.1"/>
    </source>
</evidence>
<dbReference type="EMBL" id="CP033930">
    <property type="protein sequence ID" value="AZB19482.1"/>
    <property type="molecule type" value="Genomic_DNA"/>
</dbReference>
<dbReference type="Pfam" id="PF14113">
    <property type="entry name" value="Tae4"/>
    <property type="match status" value="1"/>
</dbReference>
<dbReference type="KEGG" id="cio:CEQ15_20980"/>
<gene>
    <name evidence="1" type="ORF">EG352_17735</name>
</gene>
<dbReference type="Proteomes" id="UP000269015">
    <property type="component" value="Chromosome"/>
</dbReference>
<sequence>MNIEKLIPILLEQQRRFVAQSGGKTTTPIQIKRPSWNDVYEGYPKSGNDDKPATEVFPELLGKDYDTKTFGNACATRVSLGLINGGMKVKTAFKITNKKHTFYNKGFQTSASGLQSWLIEPDVWGSPDVTVKGPSNITAVADKINEGKIKNGVYIILGGFGDGISGHATLWIGNNRNVIGGHNYVDYGGTVYFWELK</sequence>
<reference evidence="1 2" key="1">
    <citation type="submission" date="2018-11" db="EMBL/GenBank/DDBJ databases">
        <title>Proposal to divide the Flavobacteriaceae and reorganize its genera based on Amino Acid Identity values calculated from whole genome sequences.</title>
        <authorList>
            <person name="Nicholson A.C."/>
            <person name="Gulvik C.A."/>
            <person name="Whitney A.M."/>
            <person name="Humrighouse B.W."/>
            <person name="Bell M."/>
            <person name="Holmes B."/>
            <person name="Steigerwalt A.G."/>
            <person name="Villarma A."/>
            <person name="Sheth M."/>
            <person name="Batra D."/>
            <person name="Pryor J."/>
            <person name="Bernardet J.-F."/>
            <person name="Hugo C."/>
            <person name="Kampfer P."/>
            <person name="Newman J."/>
            <person name="McQuiston J.R."/>
        </authorList>
    </citation>
    <scope>NUCLEOTIDE SEQUENCE [LARGE SCALE GENOMIC DNA]</scope>
    <source>
        <strain evidence="1 2">H5559</strain>
    </source>
</reference>
<dbReference type="AlphaFoldDB" id="A0AAD1DXK5"/>
<dbReference type="Gene3D" id="3.90.1720.70">
    <property type="match status" value="1"/>
</dbReference>
<evidence type="ECO:0000313" key="2">
    <source>
        <dbReference type="Proteomes" id="UP000269015"/>
    </source>
</evidence>
<name>A0AAD1DXK5_CHRID</name>